<organism evidence="2 3">
    <name type="scientific">Legionella worsleiensis</name>
    <dbReference type="NCBI Taxonomy" id="45076"/>
    <lineage>
        <taxon>Bacteria</taxon>
        <taxon>Pseudomonadati</taxon>
        <taxon>Pseudomonadota</taxon>
        <taxon>Gammaproteobacteria</taxon>
        <taxon>Legionellales</taxon>
        <taxon>Legionellaceae</taxon>
        <taxon>Legionella</taxon>
    </lineage>
</organism>
<accession>A0A0W1AFA2</accession>
<dbReference type="AlphaFoldDB" id="A0A0W1AFA2"/>
<dbReference type="RefSeq" id="WP_058493324.1">
    <property type="nucleotide sequence ID" value="NZ_CBCRUR010000011.1"/>
</dbReference>
<dbReference type="OrthoDB" id="5654051at2"/>
<feature type="transmembrane region" description="Helical" evidence="1">
    <location>
        <begin position="119"/>
        <end position="141"/>
    </location>
</feature>
<proteinExistence type="predicted"/>
<reference evidence="2 3" key="1">
    <citation type="submission" date="2015-11" db="EMBL/GenBank/DDBJ databases">
        <title>Genomic analysis of 38 Legionella species identifies large and diverse effector repertoires.</title>
        <authorList>
            <person name="Burstein D."/>
            <person name="Amaro F."/>
            <person name="Zusman T."/>
            <person name="Lifshitz Z."/>
            <person name="Cohen O."/>
            <person name="Gilbert J.A."/>
            <person name="Pupko T."/>
            <person name="Shuman H.A."/>
            <person name="Segal G."/>
        </authorList>
    </citation>
    <scope>NUCLEOTIDE SEQUENCE [LARGE SCALE GENOMIC DNA]</scope>
    <source>
        <strain evidence="2 3">ATCC 49508</strain>
    </source>
</reference>
<gene>
    <name evidence="2" type="ORF">Lwor_1543</name>
</gene>
<dbReference type="PATRIC" id="fig|45076.6.peg.1673"/>
<dbReference type="Proteomes" id="UP000054662">
    <property type="component" value="Unassembled WGS sequence"/>
</dbReference>
<name>A0A0W1AFA2_9GAMM</name>
<protein>
    <submittedName>
        <fullName evidence="2">Uncharacterized protein</fullName>
    </submittedName>
</protein>
<feature type="transmembrane region" description="Helical" evidence="1">
    <location>
        <begin position="147"/>
        <end position="172"/>
    </location>
</feature>
<keyword evidence="3" id="KW-1185">Reference proteome</keyword>
<evidence type="ECO:0000256" key="1">
    <source>
        <dbReference type="SAM" id="Phobius"/>
    </source>
</evidence>
<evidence type="ECO:0000313" key="3">
    <source>
        <dbReference type="Proteomes" id="UP000054662"/>
    </source>
</evidence>
<evidence type="ECO:0000313" key="2">
    <source>
        <dbReference type="EMBL" id="KTD80029.1"/>
    </source>
</evidence>
<sequence>MLFFTRIHIPRFSSTDNENKIQSKLLDRATLNAEQHRYAALLKLKQHAANIASSIHQLRGILGSTASIKRLHIELDSAIKNAIVNPRFNFTRFKDKIINSFALVKDELKDEIGIKFESGCYLVSNSLILLVAASGVVLSAALTTGPIGMVFLGLTLSILSAFLLAAAAYSLYVDVRHLCDAQLEEIQDGINFLNEYPALLEPNNEESLMRVVPS</sequence>
<keyword evidence="1" id="KW-0472">Membrane</keyword>
<keyword evidence="1" id="KW-0812">Transmembrane</keyword>
<keyword evidence="1" id="KW-1133">Transmembrane helix</keyword>
<comment type="caution">
    <text evidence="2">The sequence shown here is derived from an EMBL/GenBank/DDBJ whole genome shotgun (WGS) entry which is preliminary data.</text>
</comment>
<dbReference type="EMBL" id="LNZC01000012">
    <property type="protein sequence ID" value="KTD80029.1"/>
    <property type="molecule type" value="Genomic_DNA"/>
</dbReference>